<feature type="region of interest" description="Disordered" evidence="1">
    <location>
        <begin position="485"/>
        <end position="507"/>
    </location>
</feature>
<organism evidence="2 3">
    <name type="scientific">Tritrichomonas foetus</name>
    <dbReference type="NCBI Taxonomy" id="1144522"/>
    <lineage>
        <taxon>Eukaryota</taxon>
        <taxon>Metamonada</taxon>
        <taxon>Parabasalia</taxon>
        <taxon>Tritrichomonadida</taxon>
        <taxon>Tritrichomonadidae</taxon>
        <taxon>Tritrichomonas</taxon>
    </lineage>
</organism>
<feature type="compositionally biased region" description="Polar residues" evidence="1">
    <location>
        <begin position="489"/>
        <end position="498"/>
    </location>
</feature>
<accession>A0A1J4K927</accession>
<evidence type="ECO:0000313" key="2">
    <source>
        <dbReference type="EMBL" id="OHT05941.1"/>
    </source>
</evidence>
<feature type="region of interest" description="Disordered" evidence="1">
    <location>
        <begin position="30"/>
        <end position="90"/>
    </location>
</feature>
<name>A0A1J4K927_9EUKA</name>
<dbReference type="Proteomes" id="UP000179807">
    <property type="component" value="Unassembled WGS sequence"/>
</dbReference>
<evidence type="ECO:0000256" key="1">
    <source>
        <dbReference type="SAM" id="MobiDB-lite"/>
    </source>
</evidence>
<protein>
    <submittedName>
        <fullName evidence="2">Uncharacterized protein</fullName>
    </submittedName>
</protein>
<dbReference type="PANTHER" id="PTHR47026">
    <property type="entry name" value="PIGMENTOSA GTPASE REGULATOR-LIKE PROTEIN, PUTATIVE-RELATED"/>
    <property type="match status" value="1"/>
</dbReference>
<dbReference type="RefSeq" id="XP_068359077.1">
    <property type="nucleotide sequence ID" value="XM_068504779.1"/>
</dbReference>
<dbReference type="EMBL" id="MLAK01000741">
    <property type="protein sequence ID" value="OHT05941.1"/>
    <property type="molecule type" value="Genomic_DNA"/>
</dbReference>
<keyword evidence="3" id="KW-1185">Reference proteome</keyword>
<sequence>MEVVDDVAVFPTEVQEVKVVDQQQKSQIISLEQKETANDTEISDKINSGQEKNSDEVENLKNKETNPNSNVTEPPKDEDFHENIEPNMNSDELSNKQAEFVDELLKTESKTEERVLRTAPPSQPANNLMPIIKKRQKAITKPTTTNINKRTKTISSLSIQRSIPESILNNPYVKKKFGVYKVEEIVAKPPRAALDPKSYHPKAPVELGELAQSILDGRNLKRNEEIPHEELKIAANQLKQLELELIDQTDYMEAKRAAAAFDYMEMYLGRQKSINQLKENLEGIISKKNELLAYVNSLNNDIEVQLDENKMNFDMKLKELEFQHTQEIQQFDNEVPTELTKEFRHETNDYLELRVKQRSLAMQRDFDAAQKIKEKADKIELSQIKGDLKKMKKYYKRKRNKILRKHRLQIQCLMDGFNLREREIRQSRKFEIDAANGRIAAIDAEVKLKCEDKGIKMSDLNLRCVDEQRVDELIARSNETRYAKFRSRSAASNLSTNRKPLPPLPEA</sequence>
<evidence type="ECO:0000313" key="3">
    <source>
        <dbReference type="Proteomes" id="UP000179807"/>
    </source>
</evidence>
<dbReference type="VEuPathDB" id="TrichDB:TRFO_26153"/>
<proteinExistence type="predicted"/>
<dbReference type="PANTHER" id="PTHR47026:SF2">
    <property type="entry name" value="FLAGELLAR ASSOCIATED PROTEIN"/>
    <property type="match status" value="1"/>
</dbReference>
<dbReference type="GeneID" id="94839483"/>
<feature type="compositionally biased region" description="Basic and acidic residues" evidence="1">
    <location>
        <begin position="52"/>
        <end position="64"/>
    </location>
</feature>
<dbReference type="AlphaFoldDB" id="A0A1J4K927"/>
<comment type="caution">
    <text evidence="2">The sequence shown here is derived from an EMBL/GenBank/DDBJ whole genome shotgun (WGS) entry which is preliminary data.</text>
</comment>
<feature type="compositionally biased region" description="Basic and acidic residues" evidence="1">
    <location>
        <begin position="74"/>
        <end position="84"/>
    </location>
</feature>
<reference evidence="2" key="1">
    <citation type="submission" date="2016-10" db="EMBL/GenBank/DDBJ databases">
        <authorList>
            <person name="Benchimol M."/>
            <person name="Almeida L.G."/>
            <person name="Vasconcelos A.T."/>
            <person name="Perreira-Neves A."/>
            <person name="Rosa I.A."/>
            <person name="Tasca T."/>
            <person name="Bogo M.R."/>
            <person name="de Souza W."/>
        </authorList>
    </citation>
    <scope>NUCLEOTIDE SEQUENCE [LARGE SCALE GENOMIC DNA]</scope>
    <source>
        <strain evidence="2">K</strain>
    </source>
</reference>
<gene>
    <name evidence="2" type="ORF">TRFO_26153</name>
</gene>